<accession>A0ABD1QTZ3</accession>
<feature type="region of interest" description="Disordered" evidence="1">
    <location>
        <begin position="88"/>
        <end position="114"/>
    </location>
</feature>
<dbReference type="Proteomes" id="UP001604336">
    <property type="component" value="Unassembled WGS sequence"/>
</dbReference>
<feature type="compositionally biased region" description="Basic and acidic residues" evidence="1">
    <location>
        <begin position="96"/>
        <end position="114"/>
    </location>
</feature>
<evidence type="ECO:0000313" key="3">
    <source>
        <dbReference type="Proteomes" id="UP001604336"/>
    </source>
</evidence>
<keyword evidence="3" id="KW-1185">Reference proteome</keyword>
<protein>
    <submittedName>
        <fullName evidence="2">Uncharacterized protein</fullName>
    </submittedName>
</protein>
<sequence length="114" mass="12461">MYFDPTIDVSFDSTTVNFLTTTLLELDGPNIGSFLTIKNLNKCTKFCKGEEVYSFRCDVGVVGRVGICGGQISTATRSRAMLVMGVRGRRGGSGEAEYRRSAYRSQSKDESSGH</sequence>
<proteinExistence type="predicted"/>
<dbReference type="EMBL" id="JBFOLK010000010">
    <property type="protein sequence ID" value="KAL2479667.1"/>
    <property type="molecule type" value="Genomic_DNA"/>
</dbReference>
<evidence type="ECO:0000256" key="1">
    <source>
        <dbReference type="SAM" id="MobiDB-lite"/>
    </source>
</evidence>
<name>A0ABD1QTZ3_9LAMI</name>
<comment type="caution">
    <text evidence="2">The sequence shown here is derived from an EMBL/GenBank/DDBJ whole genome shotgun (WGS) entry which is preliminary data.</text>
</comment>
<dbReference type="AlphaFoldDB" id="A0ABD1QTZ3"/>
<evidence type="ECO:0000313" key="2">
    <source>
        <dbReference type="EMBL" id="KAL2479667.1"/>
    </source>
</evidence>
<reference evidence="3" key="1">
    <citation type="submission" date="2024-07" db="EMBL/GenBank/DDBJ databases">
        <title>Two chromosome-level genome assemblies of Korean endemic species Abeliophyllum distichum and Forsythia ovata (Oleaceae).</title>
        <authorList>
            <person name="Jang H."/>
        </authorList>
    </citation>
    <scope>NUCLEOTIDE SEQUENCE [LARGE SCALE GENOMIC DNA]</scope>
</reference>
<organism evidence="2 3">
    <name type="scientific">Abeliophyllum distichum</name>
    <dbReference type="NCBI Taxonomy" id="126358"/>
    <lineage>
        <taxon>Eukaryota</taxon>
        <taxon>Viridiplantae</taxon>
        <taxon>Streptophyta</taxon>
        <taxon>Embryophyta</taxon>
        <taxon>Tracheophyta</taxon>
        <taxon>Spermatophyta</taxon>
        <taxon>Magnoliopsida</taxon>
        <taxon>eudicotyledons</taxon>
        <taxon>Gunneridae</taxon>
        <taxon>Pentapetalae</taxon>
        <taxon>asterids</taxon>
        <taxon>lamiids</taxon>
        <taxon>Lamiales</taxon>
        <taxon>Oleaceae</taxon>
        <taxon>Forsythieae</taxon>
        <taxon>Abeliophyllum</taxon>
    </lineage>
</organism>
<gene>
    <name evidence="2" type="ORF">Adt_32633</name>
</gene>